<evidence type="ECO:0000256" key="7">
    <source>
        <dbReference type="ARBA" id="ARBA00022722"/>
    </source>
</evidence>
<dbReference type="SUPFAM" id="SSF53098">
    <property type="entry name" value="Ribonuclease H-like"/>
    <property type="match status" value="1"/>
</dbReference>
<feature type="binding site" evidence="17">
    <location>
        <position position="7"/>
    </location>
    <ligand>
        <name>a divalent metal cation</name>
        <dbReference type="ChEBI" id="CHEBI:60240"/>
        <label>1</label>
        <note>catalytic</note>
    </ligand>
</feature>
<feature type="binding site" evidence="16">
    <location>
        <position position="57"/>
    </location>
    <ligand>
        <name>substrate</name>
    </ligand>
</feature>
<evidence type="ECO:0000256" key="3">
    <source>
        <dbReference type="ARBA" id="ARBA00020352"/>
    </source>
</evidence>
<dbReference type="NCBIfam" id="TIGR01406">
    <property type="entry name" value="dnaQ_proteo"/>
    <property type="match status" value="1"/>
</dbReference>
<keyword evidence="6 18" id="KW-0235">DNA replication</keyword>
<dbReference type="EC" id="2.7.7.7" evidence="2 18"/>
<name>A0A261UM93_9BORD</name>
<comment type="caution">
    <text evidence="20">The sequence shown here is derived from an EMBL/GenBank/DDBJ whole genome shotgun (WGS) entry which is preliminary data.</text>
</comment>
<dbReference type="InterPro" id="IPR036397">
    <property type="entry name" value="RNaseH_sf"/>
</dbReference>
<reference evidence="21" key="1">
    <citation type="submission" date="2017-05" db="EMBL/GenBank/DDBJ databases">
        <title>Complete and WGS of Bordetella genogroups.</title>
        <authorList>
            <person name="Spilker T."/>
            <person name="Lipuma J."/>
        </authorList>
    </citation>
    <scope>NUCLEOTIDE SEQUENCE [LARGE SCALE GENOMIC DNA]</scope>
    <source>
        <strain evidence="21">AU8856</strain>
    </source>
</reference>
<keyword evidence="5 18" id="KW-0548">Nucleotidyltransferase</keyword>
<dbReference type="OrthoDB" id="9804290at2"/>
<dbReference type="InterPro" id="IPR006309">
    <property type="entry name" value="DnaQ_proteo"/>
</dbReference>
<feature type="binding site" evidence="16">
    <location>
        <position position="9"/>
    </location>
    <ligand>
        <name>substrate</name>
    </ligand>
</feature>
<keyword evidence="12 18" id="KW-0239">DNA-directed DNA polymerase</keyword>
<evidence type="ECO:0000256" key="12">
    <source>
        <dbReference type="ARBA" id="ARBA00022932"/>
    </source>
</evidence>
<dbReference type="EMBL" id="NEVS01000004">
    <property type="protein sequence ID" value="OZI62400.1"/>
    <property type="molecule type" value="Genomic_DNA"/>
</dbReference>
<keyword evidence="8 17" id="KW-0479">Metal-binding</keyword>
<dbReference type="Proteomes" id="UP000215767">
    <property type="component" value="Unassembled WGS sequence"/>
</dbReference>
<keyword evidence="21" id="KW-1185">Reference proteome</keyword>
<proteinExistence type="predicted"/>
<accession>A0A261UM93</accession>
<evidence type="ECO:0000256" key="8">
    <source>
        <dbReference type="ARBA" id="ARBA00022723"/>
    </source>
</evidence>
<dbReference type="InterPro" id="IPR006054">
    <property type="entry name" value="DnaQ"/>
</dbReference>
<evidence type="ECO:0000256" key="13">
    <source>
        <dbReference type="ARBA" id="ARBA00023211"/>
    </source>
</evidence>
<feature type="binding site" evidence="16">
    <location>
        <position position="7"/>
    </location>
    <ligand>
        <name>substrate</name>
    </ligand>
</feature>
<dbReference type="GO" id="GO:0003887">
    <property type="term" value="F:DNA-directed DNA polymerase activity"/>
    <property type="evidence" value="ECO:0007669"/>
    <property type="project" value="UniProtKB-KW"/>
</dbReference>
<evidence type="ECO:0000256" key="5">
    <source>
        <dbReference type="ARBA" id="ARBA00022695"/>
    </source>
</evidence>
<evidence type="ECO:0000256" key="14">
    <source>
        <dbReference type="ARBA" id="ARBA00049244"/>
    </source>
</evidence>
<dbReference type="GO" id="GO:0005829">
    <property type="term" value="C:cytosol"/>
    <property type="evidence" value="ECO:0007669"/>
    <property type="project" value="TreeGrafter"/>
</dbReference>
<dbReference type="SMART" id="SM00479">
    <property type="entry name" value="EXOIII"/>
    <property type="match status" value="1"/>
</dbReference>
<evidence type="ECO:0000256" key="4">
    <source>
        <dbReference type="ARBA" id="ARBA00022679"/>
    </source>
</evidence>
<evidence type="ECO:0000256" key="15">
    <source>
        <dbReference type="PIRSR" id="PIRSR606309-1"/>
    </source>
</evidence>
<feature type="active site" description="Proton acceptor" evidence="15">
    <location>
        <position position="152"/>
    </location>
</feature>
<evidence type="ECO:0000256" key="10">
    <source>
        <dbReference type="ARBA" id="ARBA00022839"/>
    </source>
</evidence>
<evidence type="ECO:0000259" key="19">
    <source>
        <dbReference type="SMART" id="SM00479"/>
    </source>
</evidence>
<dbReference type="Pfam" id="PF00929">
    <property type="entry name" value="RNase_T"/>
    <property type="match status" value="1"/>
</dbReference>
<dbReference type="Gene3D" id="3.30.420.10">
    <property type="entry name" value="Ribonuclease H-like superfamily/Ribonuclease H"/>
    <property type="match status" value="1"/>
</dbReference>
<feature type="binding site" evidence="16">
    <location>
        <position position="52"/>
    </location>
    <ligand>
        <name>substrate</name>
    </ligand>
</feature>
<comment type="cofactor">
    <cofactor evidence="17">
        <name>Mg(2+)</name>
        <dbReference type="ChEBI" id="CHEBI:18420"/>
    </cofactor>
    <cofactor evidence="17">
        <name>Mn(2+)</name>
        <dbReference type="ChEBI" id="CHEBI:29035"/>
    </cofactor>
    <text evidence="17">Binds 2 divalent metal cations. Magnesium or manganese.</text>
</comment>
<dbReference type="InterPro" id="IPR012337">
    <property type="entry name" value="RNaseH-like_sf"/>
</dbReference>
<feature type="domain" description="Exonuclease" evidence="19">
    <location>
        <begin position="2"/>
        <end position="174"/>
    </location>
</feature>
<evidence type="ECO:0000256" key="6">
    <source>
        <dbReference type="ARBA" id="ARBA00022705"/>
    </source>
</evidence>
<comment type="subunit">
    <text evidence="18">DNA polymerase III contains a core (composed of alpha, epsilon and theta chains) that associates with a tau subunit. This core dimerizes to form the POLIII' complex. PolIII' associates with the gamma complex (composed of gamma, delta, delta', psi and chi chains) and with the beta chain to form the complete DNA polymerase III complex.</text>
</comment>
<evidence type="ECO:0000256" key="18">
    <source>
        <dbReference type="RuleBase" id="RU364087"/>
    </source>
</evidence>
<dbReference type="NCBIfam" id="TIGR00573">
    <property type="entry name" value="dnaq"/>
    <property type="match status" value="1"/>
</dbReference>
<keyword evidence="9 18" id="KW-0378">Hydrolase</keyword>
<dbReference type="InterPro" id="IPR013520">
    <property type="entry name" value="Ribonucl_H"/>
</dbReference>
<evidence type="ECO:0000256" key="17">
    <source>
        <dbReference type="PIRSR" id="PIRSR606309-3"/>
    </source>
</evidence>
<keyword evidence="10 18" id="KW-0269">Exonuclease</keyword>
<feature type="binding site" evidence="17">
    <location>
        <position position="9"/>
    </location>
    <ligand>
        <name>a divalent metal cation</name>
        <dbReference type="ChEBI" id="CHEBI:60240"/>
        <label>1</label>
        <note>catalytic</note>
    </ligand>
</feature>
<feature type="binding site" evidence="16">
    <location>
        <position position="157"/>
    </location>
    <ligand>
        <name>substrate</name>
    </ligand>
</feature>
<dbReference type="AlphaFoldDB" id="A0A261UM93"/>
<dbReference type="CDD" id="cd06131">
    <property type="entry name" value="DNA_pol_III_epsilon_Ecoli_like"/>
    <property type="match status" value="1"/>
</dbReference>
<sequence length="250" mass="27141">MRQIILDTETTGLEPSQGHRIVEIGCLEIVNRMVTGNTMHVYLNPDRESDPEALAVHGLTTEFLADKPRFADIADELTRFLDGAEIIIHNAAFDTKFLNAELARIGRSPMQEICATITDSLMHARELHPGKRNSLDALCERYGISNAHRTLHGALLDARLLGEVWLAMTRGQDALLIDVDESEGKSGADGLVLGRFDASGLPVIRATAEELAEHEAYLGALDKSVGGACLWRQWDPAPAPVAAPAESQAA</sequence>
<organism evidence="20 21">
    <name type="scientific">Bordetella genomosp. 11</name>
    <dbReference type="NCBI Taxonomy" id="1416808"/>
    <lineage>
        <taxon>Bacteria</taxon>
        <taxon>Pseudomonadati</taxon>
        <taxon>Pseudomonadota</taxon>
        <taxon>Betaproteobacteria</taxon>
        <taxon>Burkholderiales</taxon>
        <taxon>Alcaligenaceae</taxon>
        <taxon>Bordetella</taxon>
    </lineage>
</organism>
<evidence type="ECO:0000256" key="2">
    <source>
        <dbReference type="ARBA" id="ARBA00012417"/>
    </source>
</evidence>
<gene>
    <name evidence="18" type="primary">dnaQ</name>
    <name evidence="20" type="ORF">CAL28_24770</name>
</gene>
<dbReference type="GO" id="GO:0046872">
    <property type="term" value="F:metal ion binding"/>
    <property type="evidence" value="ECO:0007669"/>
    <property type="project" value="UniProtKB-KW"/>
</dbReference>
<evidence type="ECO:0000256" key="16">
    <source>
        <dbReference type="PIRSR" id="PIRSR606309-2"/>
    </source>
</evidence>
<evidence type="ECO:0000256" key="11">
    <source>
        <dbReference type="ARBA" id="ARBA00022842"/>
    </source>
</evidence>
<protein>
    <recommendedName>
        <fullName evidence="3 18">DNA polymerase III subunit epsilon</fullName>
        <ecNumber evidence="2 18">2.7.7.7</ecNumber>
    </recommendedName>
</protein>
<dbReference type="NCBIfam" id="NF004316">
    <property type="entry name" value="PRK05711.1"/>
    <property type="match status" value="1"/>
</dbReference>
<dbReference type="GO" id="GO:0003677">
    <property type="term" value="F:DNA binding"/>
    <property type="evidence" value="ECO:0007669"/>
    <property type="project" value="InterPro"/>
</dbReference>
<comment type="function">
    <text evidence="18">DNA polymerase III is a complex, multichain enzyme responsible for most of the replicative synthesis in bacteria. The epsilon subunit contain the editing function and is a proofreading 3'-5' exonuclease.</text>
</comment>
<evidence type="ECO:0000256" key="1">
    <source>
        <dbReference type="ARBA" id="ARBA00001936"/>
    </source>
</evidence>
<evidence type="ECO:0000313" key="20">
    <source>
        <dbReference type="EMBL" id="OZI62400.1"/>
    </source>
</evidence>
<evidence type="ECO:0000256" key="9">
    <source>
        <dbReference type="ARBA" id="ARBA00022801"/>
    </source>
</evidence>
<dbReference type="FunFam" id="3.30.420.10:FF:000012">
    <property type="entry name" value="DNA polymerase III subunit epsilon"/>
    <property type="match status" value="1"/>
</dbReference>
<keyword evidence="7 18" id="KW-0540">Nuclease</keyword>
<dbReference type="GO" id="GO:0008408">
    <property type="term" value="F:3'-5' exonuclease activity"/>
    <property type="evidence" value="ECO:0007669"/>
    <property type="project" value="TreeGrafter"/>
</dbReference>
<comment type="catalytic activity">
    <reaction evidence="14 18">
        <text>DNA(n) + a 2'-deoxyribonucleoside 5'-triphosphate = DNA(n+1) + diphosphate</text>
        <dbReference type="Rhea" id="RHEA:22508"/>
        <dbReference type="Rhea" id="RHEA-COMP:17339"/>
        <dbReference type="Rhea" id="RHEA-COMP:17340"/>
        <dbReference type="ChEBI" id="CHEBI:33019"/>
        <dbReference type="ChEBI" id="CHEBI:61560"/>
        <dbReference type="ChEBI" id="CHEBI:173112"/>
        <dbReference type="EC" id="2.7.7.7"/>
    </reaction>
</comment>
<dbReference type="RefSeq" id="WP_094843779.1">
    <property type="nucleotide sequence ID" value="NZ_NEVS01000004.1"/>
</dbReference>
<keyword evidence="11 17" id="KW-0460">Magnesium</keyword>
<comment type="cofactor">
    <cofactor evidence="1 18">
        <name>Mn(2+)</name>
        <dbReference type="ChEBI" id="CHEBI:29035"/>
    </cofactor>
</comment>
<dbReference type="GO" id="GO:0045004">
    <property type="term" value="P:DNA replication proofreading"/>
    <property type="evidence" value="ECO:0007669"/>
    <property type="project" value="TreeGrafter"/>
</dbReference>
<evidence type="ECO:0000313" key="21">
    <source>
        <dbReference type="Proteomes" id="UP000215767"/>
    </source>
</evidence>
<keyword evidence="13 17" id="KW-0464">Manganese</keyword>
<feature type="binding site" evidence="17">
    <location>
        <position position="157"/>
    </location>
    <ligand>
        <name>a divalent metal cation</name>
        <dbReference type="ChEBI" id="CHEBI:60240"/>
        <label>1</label>
        <note>catalytic</note>
    </ligand>
</feature>
<dbReference type="PANTHER" id="PTHR30231">
    <property type="entry name" value="DNA POLYMERASE III SUBUNIT EPSILON"/>
    <property type="match status" value="1"/>
</dbReference>
<dbReference type="PANTHER" id="PTHR30231:SF41">
    <property type="entry name" value="DNA POLYMERASE III SUBUNIT EPSILON"/>
    <property type="match status" value="1"/>
</dbReference>
<keyword evidence="4 18" id="KW-0808">Transferase</keyword>